<organism evidence="1 2">
    <name type="scientific">Glossina morsitans morsitans</name>
    <name type="common">Savannah tsetse fly</name>
    <dbReference type="NCBI Taxonomy" id="37546"/>
    <lineage>
        <taxon>Eukaryota</taxon>
        <taxon>Metazoa</taxon>
        <taxon>Ecdysozoa</taxon>
        <taxon>Arthropoda</taxon>
        <taxon>Hexapoda</taxon>
        <taxon>Insecta</taxon>
        <taxon>Pterygota</taxon>
        <taxon>Neoptera</taxon>
        <taxon>Endopterygota</taxon>
        <taxon>Diptera</taxon>
        <taxon>Brachycera</taxon>
        <taxon>Muscomorpha</taxon>
        <taxon>Hippoboscoidea</taxon>
        <taxon>Glossinidae</taxon>
        <taxon>Glossina</taxon>
    </lineage>
</organism>
<sequence length="123" mass="13897">MDSKGRNVIVCDNGTGFVKCGYAGSNFPAHIFPSMVGRPIIRAVNKIGDIEVKNVCYKNFFQYFKVDTPILARIRRSSLASSIGSHLILCIYLRSVQLISKYLKPRISSDGARMRVFLFTFFH</sequence>
<proteinExistence type="predicted"/>
<protein>
    <recommendedName>
        <fullName evidence="3">Actin-related protein 2</fullName>
    </recommendedName>
</protein>
<dbReference type="EnsemblMetazoa" id="GMOY008906-RA">
    <property type="protein sequence ID" value="GMOY008906-PA"/>
    <property type="gene ID" value="GMOY008906"/>
</dbReference>
<dbReference type="Proteomes" id="UP000092444">
    <property type="component" value="Unassembled WGS sequence"/>
</dbReference>
<dbReference type="EMBL" id="CCAG010016284">
    <property type="status" value="NOT_ANNOTATED_CDS"/>
    <property type="molecule type" value="Genomic_DNA"/>
</dbReference>
<dbReference type="STRING" id="37546.A0A1B0G6G2"/>
<accession>A0A1B0G6G2</accession>
<dbReference type="Pfam" id="PF00022">
    <property type="entry name" value="Actin"/>
    <property type="match status" value="1"/>
</dbReference>
<dbReference type="VEuPathDB" id="VectorBase:GMOY008906"/>
<keyword evidence="2" id="KW-1185">Reference proteome</keyword>
<evidence type="ECO:0000313" key="2">
    <source>
        <dbReference type="Proteomes" id="UP000092444"/>
    </source>
</evidence>
<name>A0A1B0G6G2_GLOMM</name>
<evidence type="ECO:0000313" key="1">
    <source>
        <dbReference type="EnsemblMetazoa" id="GMOY008906-PA"/>
    </source>
</evidence>
<evidence type="ECO:0008006" key="3">
    <source>
        <dbReference type="Google" id="ProtNLM"/>
    </source>
</evidence>
<dbReference type="SUPFAM" id="SSF53067">
    <property type="entry name" value="Actin-like ATPase domain"/>
    <property type="match status" value="1"/>
</dbReference>
<dbReference type="AlphaFoldDB" id="A0A1B0G6G2"/>
<dbReference type="InterPro" id="IPR043129">
    <property type="entry name" value="ATPase_NBD"/>
</dbReference>
<reference evidence="1" key="1">
    <citation type="submission" date="2020-05" db="UniProtKB">
        <authorList>
            <consortium name="EnsemblMetazoa"/>
        </authorList>
    </citation>
    <scope>IDENTIFICATION</scope>
    <source>
        <strain evidence="1">Yale</strain>
    </source>
</reference>
<dbReference type="Gene3D" id="3.30.420.40">
    <property type="match status" value="1"/>
</dbReference>
<dbReference type="InterPro" id="IPR004000">
    <property type="entry name" value="Actin"/>
</dbReference>